<evidence type="ECO:0000313" key="2">
    <source>
        <dbReference type="EMBL" id="ELR15098.1"/>
    </source>
</evidence>
<keyword evidence="3" id="KW-1185">Reference proteome</keyword>
<reference evidence="2 3" key="1">
    <citation type="journal article" date="2013" name="Genome Biol.">
        <title>Genome of Acanthamoeba castellanii highlights extensive lateral gene transfer and early evolution of tyrosine kinase signaling.</title>
        <authorList>
            <person name="Clarke M."/>
            <person name="Lohan A.J."/>
            <person name="Liu B."/>
            <person name="Lagkouvardos I."/>
            <person name="Roy S."/>
            <person name="Zafar N."/>
            <person name="Bertelli C."/>
            <person name="Schilde C."/>
            <person name="Kianianmomeni A."/>
            <person name="Burglin T.R."/>
            <person name="Frech C."/>
            <person name="Turcotte B."/>
            <person name="Kopec K.O."/>
            <person name="Synnott J.M."/>
            <person name="Choo C."/>
            <person name="Paponov I."/>
            <person name="Finkler A."/>
            <person name="Soon Heng Tan C."/>
            <person name="Hutchins A.P."/>
            <person name="Weinmeier T."/>
            <person name="Rattei T."/>
            <person name="Chu J.S."/>
            <person name="Gimenez G."/>
            <person name="Irimia M."/>
            <person name="Rigden D.J."/>
            <person name="Fitzpatrick D.A."/>
            <person name="Lorenzo-Morales J."/>
            <person name="Bateman A."/>
            <person name="Chiu C.H."/>
            <person name="Tang P."/>
            <person name="Hegemann P."/>
            <person name="Fromm H."/>
            <person name="Raoult D."/>
            <person name="Greub G."/>
            <person name="Miranda-Saavedra D."/>
            <person name="Chen N."/>
            <person name="Nash P."/>
            <person name="Ginger M.L."/>
            <person name="Horn M."/>
            <person name="Schaap P."/>
            <person name="Caler L."/>
            <person name="Loftus B."/>
        </authorList>
    </citation>
    <scope>NUCLEOTIDE SEQUENCE [LARGE SCALE GENOMIC DNA]</scope>
    <source>
        <strain evidence="2 3">Neff</strain>
    </source>
</reference>
<dbReference type="KEGG" id="acan:ACA1_215700"/>
<dbReference type="VEuPathDB" id="AmoebaDB:ACA1_215700"/>
<dbReference type="AlphaFoldDB" id="L8GR37"/>
<evidence type="ECO:0000256" key="1">
    <source>
        <dbReference type="SAM" id="SignalP"/>
    </source>
</evidence>
<evidence type="ECO:0000313" key="3">
    <source>
        <dbReference type="Proteomes" id="UP000011083"/>
    </source>
</evidence>
<dbReference type="EMBL" id="KB008036">
    <property type="protein sequence ID" value="ELR15098.1"/>
    <property type="molecule type" value="Genomic_DNA"/>
</dbReference>
<dbReference type="Proteomes" id="UP000011083">
    <property type="component" value="Unassembled WGS sequence"/>
</dbReference>
<name>L8GR37_ACACF</name>
<gene>
    <name evidence="2" type="ORF">ACA1_215700</name>
</gene>
<feature type="chain" id="PRO_5003989987" evidence="1">
    <location>
        <begin position="25"/>
        <end position="281"/>
    </location>
</feature>
<keyword evidence="1" id="KW-0732">Signal</keyword>
<sequence length="281" mass="30555">MARSLHLLLVTLSVVLLLSGPAAAQGFGSRLLRTFFVFAEQPLSSSVAEANGWSRLSSTCDPDVGYAYAQSPSGPTSLSPVTLYYTAAGQLSGFGVRVSGKIEQNLVNHGFWRRVAGQSDTYDIYIRTRDAKFMCSGAKSLDVIGDRLEINSFFTVPLNQSVAVKQGWAPGNCIGRMGIHHSFDLAAFGGNSWNASTLVPVQPMYDAQRHTINAILFNMPHAEYTEPIGMFEGPFTNGLFCKNWCADSGCTFDIGFHLWSTMHFHFVDPSTISCTGSPCVL</sequence>
<protein>
    <submittedName>
        <fullName evidence="2">Uncharacterized protein</fullName>
    </submittedName>
</protein>
<dbReference type="GeneID" id="14915692"/>
<organism evidence="2 3">
    <name type="scientific">Acanthamoeba castellanii (strain ATCC 30010 / Neff)</name>
    <dbReference type="NCBI Taxonomy" id="1257118"/>
    <lineage>
        <taxon>Eukaryota</taxon>
        <taxon>Amoebozoa</taxon>
        <taxon>Discosea</taxon>
        <taxon>Longamoebia</taxon>
        <taxon>Centramoebida</taxon>
        <taxon>Acanthamoebidae</taxon>
        <taxon>Acanthamoeba</taxon>
    </lineage>
</organism>
<proteinExistence type="predicted"/>
<dbReference type="OrthoDB" id="19182at2759"/>
<accession>L8GR37</accession>
<feature type="signal peptide" evidence="1">
    <location>
        <begin position="1"/>
        <end position="24"/>
    </location>
</feature>
<dbReference type="RefSeq" id="XP_004337111.1">
    <property type="nucleotide sequence ID" value="XM_004337063.1"/>
</dbReference>
<dbReference type="OMA" id="YHISATF"/>